<dbReference type="EMBL" id="GU071107">
    <property type="protein sequence ID" value="ADP00236.1"/>
    <property type="molecule type" value="Genomic_DNA"/>
</dbReference>
<name>E3SQL8_9CAUD</name>
<dbReference type="Proteomes" id="UP000006536">
    <property type="component" value="Segment"/>
</dbReference>
<evidence type="ECO:0000313" key="2">
    <source>
        <dbReference type="Proteomes" id="UP000006536"/>
    </source>
</evidence>
<dbReference type="RefSeq" id="YP_005087370.1">
    <property type="nucleotide sequence ID" value="NC_016656.1"/>
</dbReference>
<reference evidence="1 2" key="1">
    <citation type="submission" date="2009-10" db="EMBL/GenBank/DDBJ databases">
        <title>The Genome Sequence of Cyanophage P-SSP2.</title>
        <authorList>
            <consortium name="The Broad Institute Genome Sequencing Platform"/>
            <person name="Henn M.R."/>
            <person name="Sullivan M.S."/>
            <person name="Osburne M.S."/>
            <person name="Levin J."/>
            <person name="Malboeuf C."/>
            <person name="Casali M."/>
            <person name="Russ C."/>
            <person name="Lennon N."/>
            <person name="Erlich R."/>
            <person name="Young S.K."/>
            <person name="Koehrsen M."/>
            <person name="Yandava C."/>
            <person name="Zeng Q."/>
            <person name="Alvarado L."/>
            <person name="Anderson S."/>
            <person name="Berlin A."/>
            <person name="Borenstein D."/>
            <person name="Chen Z."/>
            <person name="Engels R."/>
            <person name="Freedman E."/>
            <person name="Gellesch M."/>
            <person name="Goldberg J."/>
            <person name="Green L."/>
            <person name="Griggs A."/>
            <person name="Gujja S."/>
            <person name="Heiman D."/>
            <person name="Hepburn T."/>
            <person name="Howarth C."/>
            <person name="Jen D."/>
            <person name="Larson L."/>
            <person name="Lewis B."/>
            <person name="Mehta T."/>
            <person name="Park D."/>
            <person name="Pearson M."/>
            <person name="Roberts A."/>
            <person name="Ryan E."/>
            <person name="Saif S."/>
            <person name="Shea T."/>
            <person name="Shenoy N."/>
            <person name="Sisk P."/>
            <person name="Stolte C."/>
            <person name="Sykes S."/>
            <person name="Walk T."/>
            <person name="White J."/>
            <person name="Yu Q."/>
            <person name="Coleman M.L."/>
            <person name="Huang K.H."/>
            <person name="Weigele P.R."/>
            <person name="DeFrancesco A.S."/>
            <person name="Kern S.E."/>
            <person name="Thompson L.R."/>
            <person name="Fu R."/>
            <person name="Hombeck B."/>
            <person name="Chisholm S.W."/>
            <person name="Haas B."/>
            <person name="Nusbaum C."/>
            <person name="Galagan J."/>
            <person name="Birren B."/>
        </authorList>
    </citation>
    <scope>NUCLEOTIDE SEQUENCE [LARGE SCALE GENOMIC DNA]</scope>
    <source>
        <strain evidence="1">Syn26</strain>
    </source>
</reference>
<gene>
    <name evidence="1" type="ORF">CYLG_00036</name>
</gene>
<protein>
    <submittedName>
        <fullName evidence="1">Uncharacterized protein</fullName>
    </submittedName>
</protein>
<dbReference type="GeneID" id="11537968"/>
<dbReference type="KEGG" id="vg:11537968"/>
<sequence length="83" mass="9552">MEQDLKLRQLEIMLSKPETRKEDIATVMIALQEQAFVLSNCIKNLIEKWPKPPTTTDPRTTNEVPLMFGILLETKDSDFTSET</sequence>
<keyword evidence="2" id="KW-1185">Reference proteome</keyword>
<proteinExistence type="predicted"/>
<evidence type="ECO:0000313" key="1">
    <source>
        <dbReference type="EMBL" id="ADP00236.1"/>
    </source>
</evidence>
<accession>E3SQL8</accession>
<organism evidence="1 2">
    <name type="scientific">Cyanophage P-SSP2</name>
    <dbReference type="NCBI Taxonomy" id="444876"/>
    <lineage>
        <taxon>Viruses</taxon>
        <taxon>Duplodnaviria</taxon>
        <taxon>Heunggongvirae</taxon>
        <taxon>Uroviricota</taxon>
        <taxon>Caudoviricetes</taxon>
        <taxon>Autographivirales</taxon>
        <taxon>Sechaudvirinae</taxon>
        <taxon>Tritonvirus</taxon>
        <taxon>Tritonvirus PSSP2</taxon>
    </lineage>
</organism>
<dbReference type="OrthoDB" id="36259at10239"/>